<keyword evidence="4" id="KW-0677">Repeat</keyword>
<dbReference type="GO" id="GO:0005634">
    <property type="term" value="C:nucleus"/>
    <property type="evidence" value="ECO:0007669"/>
    <property type="project" value="UniProtKB-SubCell"/>
</dbReference>
<dbReference type="WBParaSite" id="EVEC_0001125701-mRNA-1">
    <property type="protein sequence ID" value="EVEC_0001125701-mRNA-1"/>
    <property type="gene ID" value="EVEC_0001125701"/>
</dbReference>
<evidence type="ECO:0000313" key="16">
    <source>
        <dbReference type="WBParaSite" id="EVEC_0001125701-mRNA-1"/>
    </source>
</evidence>
<feature type="region of interest" description="Disordered" evidence="12">
    <location>
        <begin position="344"/>
        <end position="375"/>
    </location>
</feature>
<dbReference type="GO" id="GO:0008270">
    <property type="term" value="F:zinc ion binding"/>
    <property type="evidence" value="ECO:0007669"/>
    <property type="project" value="UniProtKB-KW"/>
</dbReference>
<keyword evidence="7" id="KW-0832">Ubl conjugation</keyword>
<protein>
    <submittedName>
        <fullName evidence="16">Protein hunchback</fullName>
    </submittedName>
</protein>
<feature type="region of interest" description="Disordered" evidence="12">
    <location>
        <begin position="281"/>
        <end position="300"/>
    </location>
</feature>
<feature type="compositionally biased region" description="Acidic residues" evidence="12">
    <location>
        <begin position="363"/>
        <end position="374"/>
    </location>
</feature>
<keyword evidence="2" id="KW-1017">Isopeptide bond</keyword>
<dbReference type="EMBL" id="UXUI01010963">
    <property type="protein sequence ID" value="VDD95820.1"/>
    <property type="molecule type" value="Genomic_DNA"/>
</dbReference>
<evidence type="ECO:0000256" key="1">
    <source>
        <dbReference type="ARBA" id="ARBA00004123"/>
    </source>
</evidence>
<dbReference type="PANTHER" id="PTHR45993">
    <property type="entry name" value="B-CELL LYMPHOMA/LEUKEMIA 11"/>
    <property type="match status" value="1"/>
</dbReference>
<dbReference type="PROSITE" id="PS00028">
    <property type="entry name" value="ZINC_FINGER_C2H2_1"/>
    <property type="match status" value="2"/>
</dbReference>
<keyword evidence="10" id="KW-0539">Nucleus</keyword>
<evidence type="ECO:0000256" key="4">
    <source>
        <dbReference type="ARBA" id="ARBA00022737"/>
    </source>
</evidence>
<feature type="compositionally biased region" description="Polar residues" evidence="12">
    <location>
        <begin position="344"/>
        <end position="357"/>
    </location>
</feature>
<evidence type="ECO:0000256" key="11">
    <source>
        <dbReference type="PROSITE-ProRule" id="PRU00042"/>
    </source>
</evidence>
<evidence type="ECO:0000256" key="7">
    <source>
        <dbReference type="ARBA" id="ARBA00022843"/>
    </source>
</evidence>
<evidence type="ECO:0000256" key="10">
    <source>
        <dbReference type="ARBA" id="ARBA00023242"/>
    </source>
</evidence>
<dbReference type="InterPro" id="IPR013087">
    <property type="entry name" value="Znf_C2H2_type"/>
</dbReference>
<dbReference type="OrthoDB" id="10046198at2759"/>
<evidence type="ECO:0000256" key="5">
    <source>
        <dbReference type="ARBA" id="ARBA00022771"/>
    </source>
</evidence>
<dbReference type="SUPFAM" id="SSF57667">
    <property type="entry name" value="beta-beta-alpha zinc fingers"/>
    <property type="match status" value="2"/>
</dbReference>
<evidence type="ECO:0000256" key="6">
    <source>
        <dbReference type="ARBA" id="ARBA00022833"/>
    </source>
</evidence>
<dbReference type="GO" id="GO:0006357">
    <property type="term" value="P:regulation of transcription by RNA polymerase II"/>
    <property type="evidence" value="ECO:0007669"/>
    <property type="project" value="TreeGrafter"/>
</dbReference>
<dbReference type="InterPro" id="IPR036236">
    <property type="entry name" value="Znf_C2H2_sf"/>
</dbReference>
<dbReference type="PANTHER" id="PTHR45993:SF6">
    <property type="entry name" value="C2H2-TYPE DOMAIN-CONTAINING PROTEIN"/>
    <property type="match status" value="1"/>
</dbReference>
<keyword evidence="8" id="KW-0805">Transcription regulation</keyword>
<feature type="compositionally biased region" description="Polar residues" evidence="12">
    <location>
        <begin position="281"/>
        <end position="294"/>
    </location>
</feature>
<sequence length="391" mass="42458">MFTILRLLQSVWMQPNVNMPDVLALMQQYYTNLSMNSASMLGMTNSPVTPSTNGSAFNAVAKTVSTDEQSPLSQMSSAVSFGVNYGRPESSQGSTVLPENKPSAWSAISTSNQNRRRAATSSNDNLVTVSPGAGTPSAAICKVPKVDSQTVEENSNEDAKSAQLNVVDDDELAFAEPAARRDVNAKKDRCSFCHKVFTNRSNLIVHLRSHTGEKPYKCRLCPYACAQSSKLTRHMRTHGQQGKETYHCHICRMPFSVHSTLEKHMRKCVVTNNQYNRTLSQQNSLVGADNTNESPAKPTATSLADANSLLALSNGSLNSSQLHSSIQSNQIVLKWLQAMNVNSSAPSALSSTGPTSNNKEELAGDEEELAETETSDMLQGVKKVRVLLALI</sequence>
<dbReference type="InterPro" id="IPR051497">
    <property type="entry name" value="Dev/Hematopoietic_TF"/>
</dbReference>
<evidence type="ECO:0000313" key="15">
    <source>
        <dbReference type="Proteomes" id="UP000274131"/>
    </source>
</evidence>
<evidence type="ECO:0000256" key="9">
    <source>
        <dbReference type="ARBA" id="ARBA00023163"/>
    </source>
</evidence>
<feature type="domain" description="C2H2-type" evidence="13">
    <location>
        <begin position="188"/>
        <end position="215"/>
    </location>
</feature>
<dbReference type="Gene3D" id="3.30.160.60">
    <property type="entry name" value="Classic Zinc Finger"/>
    <property type="match status" value="2"/>
</dbReference>
<gene>
    <name evidence="14" type="ORF">EVEC_LOCUS10571</name>
</gene>
<dbReference type="PROSITE" id="PS50157">
    <property type="entry name" value="ZINC_FINGER_C2H2_2"/>
    <property type="match status" value="3"/>
</dbReference>
<evidence type="ECO:0000313" key="14">
    <source>
        <dbReference type="EMBL" id="VDD95820.1"/>
    </source>
</evidence>
<dbReference type="Proteomes" id="UP000274131">
    <property type="component" value="Unassembled WGS sequence"/>
</dbReference>
<keyword evidence="5 11" id="KW-0863">Zinc-finger</keyword>
<proteinExistence type="predicted"/>
<dbReference type="AlphaFoldDB" id="A0A0N4VK75"/>
<organism evidence="16">
    <name type="scientific">Enterobius vermicularis</name>
    <name type="common">Human pinworm</name>
    <dbReference type="NCBI Taxonomy" id="51028"/>
    <lineage>
        <taxon>Eukaryota</taxon>
        <taxon>Metazoa</taxon>
        <taxon>Ecdysozoa</taxon>
        <taxon>Nematoda</taxon>
        <taxon>Chromadorea</taxon>
        <taxon>Rhabditida</taxon>
        <taxon>Spirurina</taxon>
        <taxon>Oxyuridomorpha</taxon>
        <taxon>Oxyuroidea</taxon>
        <taxon>Oxyuridae</taxon>
        <taxon>Enterobius</taxon>
    </lineage>
</organism>
<evidence type="ECO:0000256" key="2">
    <source>
        <dbReference type="ARBA" id="ARBA00022499"/>
    </source>
</evidence>
<dbReference type="SMART" id="SM00355">
    <property type="entry name" value="ZnF_C2H2"/>
    <property type="match status" value="3"/>
</dbReference>
<keyword evidence="15" id="KW-1185">Reference proteome</keyword>
<dbReference type="GO" id="GO:0003700">
    <property type="term" value="F:DNA-binding transcription factor activity"/>
    <property type="evidence" value="ECO:0007669"/>
    <property type="project" value="TreeGrafter"/>
</dbReference>
<evidence type="ECO:0000259" key="13">
    <source>
        <dbReference type="PROSITE" id="PS50157"/>
    </source>
</evidence>
<feature type="domain" description="C2H2-type" evidence="13">
    <location>
        <begin position="246"/>
        <end position="275"/>
    </location>
</feature>
<dbReference type="FunFam" id="3.30.160.60:FF:000046">
    <property type="entry name" value="Putative B-cell lymphoma/leukemia 11A"/>
    <property type="match status" value="1"/>
</dbReference>
<accession>A0A0N4VK75</accession>
<keyword evidence="6" id="KW-0862">Zinc</keyword>
<keyword evidence="3" id="KW-0479">Metal-binding</keyword>
<dbReference type="GO" id="GO:0000978">
    <property type="term" value="F:RNA polymerase II cis-regulatory region sequence-specific DNA binding"/>
    <property type="evidence" value="ECO:0007669"/>
    <property type="project" value="TreeGrafter"/>
</dbReference>
<reference evidence="14 15" key="2">
    <citation type="submission" date="2018-10" db="EMBL/GenBank/DDBJ databases">
        <authorList>
            <consortium name="Pathogen Informatics"/>
        </authorList>
    </citation>
    <scope>NUCLEOTIDE SEQUENCE [LARGE SCALE GENOMIC DNA]</scope>
</reference>
<dbReference type="STRING" id="51028.A0A0N4VK75"/>
<reference evidence="16" key="1">
    <citation type="submission" date="2017-02" db="UniProtKB">
        <authorList>
            <consortium name="WormBaseParasite"/>
        </authorList>
    </citation>
    <scope>IDENTIFICATION</scope>
</reference>
<name>A0A0N4VK75_ENTVE</name>
<comment type="subcellular location">
    <subcellularLocation>
        <location evidence="1">Nucleus</location>
    </subcellularLocation>
</comment>
<evidence type="ECO:0000256" key="8">
    <source>
        <dbReference type="ARBA" id="ARBA00023015"/>
    </source>
</evidence>
<evidence type="ECO:0000256" key="12">
    <source>
        <dbReference type="SAM" id="MobiDB-lite"/>
    </source>
</evidence>
<keyword evidence="9" id="KW-0804">Transcription</keyword>
<feature type="domain" description="C2H2-type" evidence="13">
    <location>
        <begin position="216"/>
        <end position="243"/>
    </location>
</feature>
<dbReference type="Pfam" id="PF00096">
    <property type="entry name" value="zf-C2H2"/>
    <property type="match status" value="3"/>
</dbReference>
<evidence type="ECO:0000256" key="3">
    <source>
        <dbReference type="ARBA" id="ARBA00022723"/>
    </source>
</evidence>